<dbReference type="KEGG" id="dli:dnl_30050"/>
<keyword evidence="2" id="KW-1185">Reference proteome</keyword>
<reference evidence="1" key="1">
    <citation type="journal article" date="2021" name="Microb. Physiol.">
        <title>Proteogenomic Insights into the Physiology of Marine, Sulfate-Reducing, Filamentous Desulfonema limicola and Desulfonema magnum.</title>
        <authorList>
            <person name="Schnaars V."/>
            <person name="Wohlbrand L."/>
            <person name="Scheve S."/>
            <person name="Hinrichs C."/>
            <person name="Reinhardt R."/>
            <person name="Rabus R."/>
        </authorList>
    </citation>
    <scope>NUCLEOTIDE SEQUENCE</scope>
    <source>
        <strain evidence="1">5ac10</strain>
    </source>
</reference>
<name>A0A975B8I0_9BACT</name>
<gene>
    <name evidence="1" type="ORF">dnl_30050</name>
</gene>
<sequence length="81" mass="9308">MGIEHGWDVDRVLWLGRQMERTIGRRLRSEAILNGRTLKEGHPRFARPGLSKLKAKFGEDPGQQLPKEWGDKAVLPEKYKA</sequence>
<dbReference type="AlphaFoldDB" id="A0A975B8I0"/>
<dbReference type="EMBL" id="CP061799">
    <property type="protein sequence ID" value="QTA80693.1"/>
    <property type="molecule type" value="Genomic_DNA"/>
</dbReference>
<dbReference type="RefSeq" id="WP_246514920.1">
    <property type="nucleotide sequence ID" value="NZ_CP061799.1"/>
</dbReference>
<accession>A0A975B8I0</accession>
<dbReference type="Proteomes" id="UP000663720">
    <property type="component" value="Chromosome"/>
</dbReference>
<evidence type="ECO:0000313" key="1">
    <source>
        <dbReference type="EMBL" id="QTA80693.1"/>
    </source>
</evidence>
<evidence type="ECO:0000313" key="2">
    <source>
        <dbReference type="Proteomes" id="UP000663720"/>
    </source>
</evidence>
<protein>
    <submittedName>
        <fullName evidence="1">Uncharacterized protein</fullName>
    </submittedName>
</protein>
<proteinExistence type="predicted"/>
<organism evidence="1 2">
    <name type="scientific">Desulfonema limicola</name>
    <dbReference type="NCBI Taxonomy" id="45656"/>
    <lineage>
        <taxon>Bacteria</taxon>
        <taxon>Pseudomonadati</taxon>
        <taxon>Thermodesulfobacteriota</taxon>
        <taxon>Desulfobacteria</taxon>
        <taxon>Desulfobacterales</taxon>
        <taxon>Desulfococcaceae</taxon>
        <taxon>Desulfonema</taxon>
    </lineage>
</organism>